<gene>
    <name evidence="5" type="ORF">ACFSUF_04330</name>
</gene>
<evidence type="ECO:0000256" key="2">
    <source>
        <dbReference type="ARBA" id="ARBA00023125"/>
    </source>
</evidence>
<keyword evidence="2" id="KW-0238">DNA-binding</keyword>
<dbReference type="PROSITE" id="PS01124">
    <property type="entry name" value="HTH_ARAC_FAMILY_2"/>
    <property type="match status" value="1"/>
</dbReference>
<organism evidence="5 6">
    <name type="scientific">Paenibacillus gansuensis</name>
    <dbReference type="NCBI Taxonomy" id="306542"/>
    <lineage>
        <taxon>Bacteria</taxon>
        <taxon>Bacillati</taxon>
        <taxon>Bacillota</taxon>
        <taxon>Bacilli</taxon>
        <taxon>Bacillales</taxon>
        <taxon>Paenibacillaceae</taxon>
        <taxon>Paenibacillus</taxon>
    </lineage>
</organism>
<dbReference type="InterPro" id="IPR009057">
    <property type="entry name" value="Homeodomain-like_sf"/>
</dbReference>
<dbReference type="Proteomes" id="UP001597541">
    <property type="component" value="Unassembled WGS sequence"/>
</dbReference>
<keyword evidence="3" id="KW-0804">Transcription</keyword>
<evidence type="ECO:0000259" key="4">
    <source>
        <dbReference type="PROSITE" id="PS01124"/>
    </source>
</evidence>
<dbReference type="SUPFAM" id="SSF51215">
    <property type="entry name" value="Regulatory protein AraC"/>
    <property type="match status" value="1"/>
</dbReference>
<comment type="caution">
    <text evidence="5">The sequence shown here is derived from an EMBL/GenBank/DDBJ whole genome shotgun (WGS) entry which is preliminary data.</text>
</comment>
<dbReference type="InterPro" id="IPR018060">
    <property type="entry name" value="HTH_AraC"/>
</dbReference>
<dbReference type="SMART" id="SM00342">
    <property type="entry name" value="HTH_ARAC"/>
    <property type="match status" value="1"/>
</dbReference>
<dbReference type="Pfam" id="PF02311">
    <property type="entry name" value="AraC_binding"/>
    <property type="match status" value="1"/>
</dbReference>
<dbReference type="Gene3D" id="2.60.120.10">
    <property type="entry name" value="Jelly Rolls"/>
    <property type="match status" value="1"/>
</dbReference>
<dbReference type="SUPFAM" id="SSF46689">
    <property type="entry name" value="Homeodomain-like"/>
    <property type="match status" value="2"/>
</dbReference>
<accession>A0ABW5PB08</accession>
<dbReference type="PANTHER" id="PTHR43280">
    <property type="entry name" value="ARAC-FAMILY TRANSCRIPTIONAL REGULATOR"/>
    <property type="match status" value="1"/>
</dbReference>
<dbReference type="Gene3D" id="1.10.10.60">
    <property type="entry name" value="Homeodomain-like"/>
    <property type="match status" value="2"/>
</dbReference>
<sequence>MLETYIDEIDKHIRFAHQVKPVFTMNFHLHQGCEIYFLIRGDVNYFVDKSIYSLQYGDLIITNEHEIHKPAFSTDALYERITMEFTPALARMFHTANFQPSACFYNRPNGRKNRVKLTSKEVTQITALFMKYDRLMKSPHEGDAILKLGCFMEILVLIHRAFSDQRVTEGGQDLPHKLAPVLEYIESNLEEDLSLVNLERKFFLNRYYLNRLFKRHTGSTIHEYIIYKRIARAKQFLANGYNVTEACQRSGFNDYTGFLRMFKKKVGILPKDYTKLTLR</sequence>
<evidence type="ECO:0000256" key="1">
    <source>
        <dbReference type="ARBA" id="ARBA00023015"/>
    </source>
</evidence>
<name>A0ABW5PB08_9BACL</name>
<evidence type="ECO:0000313" key="5">
    <source>
        <dbReference type="EMBL" id="MFD2611645.1"/>
    </source>
</evidence>
<dbReference type="PROSITE" id="PS00041">
    <property type="entry name" value="HTH_ARAC_FAMILY_1"/>
    <property type="match status" value="1"/>
</dbReference>
<evidence type="ECO:0000313" key="6">
    <source>
        <dbReference type="Proteomes" id="UP001597541"/>
    </source>
</evidence>
<evidence type="ECO:0000256" key="3">
    <source>
        <dbReference type="ARBA" id="ARBA00023163"/>
    </source>
</evidence>
<reference evidence="6" key="1">
    <citation type="journal article" date="2019" name="Int. J. Syst. Evol. Microbiol.">
        <title>The Global Catalogue of Microorganisms (GCM) 10K type strain sequencing project: providing services to taxonomists for standard genome sequencing and annotation.</title>
        <authorList>
            <consortium name="The Broad Institute Genomics Platform"/>
            <consortium name="The Broad Institute Genome Sequencing Center for Infectious Disease"/>
            <person name="Wu L."/>
            <person name="Ma J."/>
        </authorList>
    </citation>
    <scope>NUCLEOTIDE SEQUENCE [LARGE SCALE GENOMIC DNA]</scope>
    <source>
        <strain evidence="6">KCTC 3950</strain>
    </source>
</reference>
<dbReference type="Pfam" id="PF12833">
    <property type="entry name" value="HTH_18"/>
    <property type="match status" value="1"/>
</dbReference>
<dbReference type="PANTHER" id="PTHR43280:SF34">
    <property type="entry name" value="ARAC-FAMILY TRANSCRIPTIONAL REGULATOR"/>
    <property type="match status" value="1"/>
</dbReference>
<dbReference type="InterPro" id="IPR037923">
    <property type="entry name" value="HTH-like"/>
</dbReference>
<keyword evidence="1" id="KW-0805">Transcription regulation</keyword>
<feature type="domain" description="HTH araC/xylS-type" evidence="4">
    <location>
        <begin position="179"/>
        <end position="276"/>
    </location>
</feature>
<protein>
    <submittedName>
        <fullName evidence="5">Helix-turn-helix domain-containing protein</fullName>
    </submittedName>
</protein>
<dbReference type="InterPro" id="IPR014710">
    <property type="entry name" value="RmlC-like_jellyroll"/>
</dbReference>
<dbReference type="EMBL" id="JBHUME010000005">
    <property type="protein sequence ID" value="MFD2611645.1"/>
    <property type="molecule type" value="Genomic_DNA"/>
</dbReference>
<proteinExistence type="predicted"/>
<dbReference type="RefSeq" id="WP_377600498.1">
    <property type="nucleotide sequence ID" value="NZ_JBHUME010000005.1"/>
</dbReference>
<keyword evidence="6" id="KW-1185">Reference proteome</keyword>
<dbReference type="InterPro" id="IPR018062">
    <property type="entry name" value="HTH_AraC-typ_CS"/>
</dbReference>
<dbReference type="InterPro" id="IPR003313">
    <property type="entry name" value="AraC-bd"/>
</dbReference>